<name>A0A0F9KBG5_9ZZZZ</name>
<gene>
    <name evidence="1" type="ORF">LCGC14_1424660</name>
</gene>
<proteinExistence type="predicted"/>
<evidence type="ECO:0000313" key="1">
    <source>
        <dbReference type="EMBL" id="KKM72031.1"/>
    </source>
</evidence>
<comment type="caution">
    <text evidence="1">The sequence shown here is derived from an EMBL/GenBank/DDBJ whole genome shotgun (WGS) entry which is preliminary data.</text>
</comment>
<protein>
    <submittedName>
        <fullName evidence="1">Uncharacterized protein</fullName>
    </submittedName>
</protein>
<feature type="non-terminal residue" evidence="1">
    <location>
        <position position="1"/>
    </location>
</feature>
<sequence length="75" mass="7402">LQGFKDWTATAEAVLPAAGVGLAALGTEATLTMDTTDGKSWAGTAICTGIGIDNNADDVGRCSLSFQGVAAIAAT</sequence>
<dbReference type="EMBL" id="LAZR01009537">
    <property type="protein sequence ID" value="KKM72031.1"/>
    <property type="molecule type" value="Genomic_DNA"/>
</dbReference>
<reference evidence="1" key="1">
    <citation type="journal article" date="2015" name="Nature">
        <title>Complex archaea that bridge the gap between prokaryotes and eukaryotes.</title>
        <authorList>
            <person name="Spang A."/>
            <person name="Saw J.H."/>
            <person name="Jorgensen S.L."/>
            <person name="Zaremba-Niedzwiedzka K."/>
            <person name="Martijn J."/>
            <person name="Lind A.E."/>
            <person name="van Eijk R."/>
            <person name="Schleper C."/>
            <person name="Guy L."/>
            <person name="Ettema T.J."/>
        </authorList>
    </citation>
    <scope>NUCLEOTIDE SEQUENCE</scope>
</reference>
<organism evidence="1">
    <name type="scientific">marine sediment metagenome</name>
    <dbReference type="NCBI Taxonomy" id="412755"/>
    <lineage>
        <taxon>unclassified sequences</taxon>
        <taxon>metagenomes</taxon>
        <taxon>ecological metagenomes</taxon>
    </lineage>
</organism>
<accession>A0A0F9KBG5</accession>
<dbReference type="AlphaFoldDB" id="A0A0F9KBG5"/>